<dbReference type="EMBL" id="AP024416">
    <property type="protein sequence ID" value="BCR83292.1"/>
    <property type="molecule type" value="Genomic_DNA"/>
</dbReference>
<dbReference type="PANTHER" id="PTHR24305">
    <property type="entry name" value="CYTOCHROME P450"/>
    <property type="match status" value="1"/>
</dbReference>
<evidence type="ECO:0000313" key="2">
    <source>
        <dbReference type="EMBL" id="BCR83292.1"/>
    </source>
</evidence>
<name>A0A7R7VEG2_ASPCH</name>
<dbReference type="GO" id="GO:0020037">
    <property type="term" value="F:heme binding"/>
    <property type="evidence" value="ECO:0007669"/>
    <property type="project" value="InterPro"/>
</dbReference>
<reference evidence="2" key="2">
    <citation type="submission" date="2021-02" db="EMBL/GenBank/DDBJ databases">
        <title>Aspergillus chevalieri M1 genome sequence.</title>
        <authorList>
            <person name="Kadooka C."/>
            <person name="Mori K."/>
            <person name="Futagami T."/>
        </authorList>
    </citation>
    <scope>NUCLEOTIDE SEQUENCE</scope>
    <source>
        <strain evidence="2">M1</strain>
    </source>
</reference>
<dbReference type="SUPFAM" id="SSF48264">
    <property type="entry name" value="Cytochrome P450"/>
    <property type="match status" value="1"/>
</dbReference>
<evidence type="ECO:0000256" key="1">
    <source>
        <dbReference type="ARBA" id="ARBA00010617"/>
    </source>
</evidence>
<dbReference type="GO" id="GO:0016705">
    <property type="term" value="F:oxidoreductase activity, acting on paired donors, with incorporation or reduction of molecular oxygen"/>
    <property type="evidence" value="ECO:0007669"/>
    <property type="project" value="InterPro"/>
</dbReference>
<dbReference type="GO" id="GO:0005506">
    <property type="term" value="F:iron ion binding"/>
    <property type="evidence" value="ECO:0007669"/>
    <property type="project" value="InterPro"/>
</dbReference>
<dbReference type="InterPro" id="IPR036396">
    <property type="entry name" value="Cyt_P450_sf"/>
</dbReference>
<dbReference type="InterPro" id="IPR001128">
    <property type="entry name" value="Cyt_P450"/>
</dbReference>
<dbReference type="AlphaFoldDB" id="A0A7R7VEG2"/>
<gene>
    <name evidence="2" type="ORF">ACHE_10694A</name>
</gene>
<dbReference type="GO" id="GO:0004497">
    <property type="term" value="F:monooxygenase activity"/>
    <property type="evidence" value="ECO:0007669"/>
    <property type="project" value="InterPro"/>
</dbReference>
<evidence type="ECO:0000313" key="3">
    <source>
        <dbReference type="Proteomes" id="UP000637239"/>
    </source>
</evidence>
<protein>
    <submittedName>
        <fullName evidence="2">Uncharacterized protein</fullName>
    </submittedName>
</protein>
<keyword evidence="3" id="KW-1185">Reference proteome</keyword>
<dbReference type="InterPro" id="IPR050121">
    <property type="entry name" value="Cytochrome_P450_monoxygenase"/>
</dbReference>
<organism evidence="2 3">
    <name type="scientific">Aspergillus chevalieri</name>
    <name type="common">Eurotium chevalieri</name>
    <dbReference type="NCBI Taxonomy" id="182096"/>
    <lineage>
        <taxon>Eukaryota</taxon>
        <taxon>Fungi</taxon>
        <taxon>Dikarya</taxon>
        <taxon>Ascomycota</taxon>
        <taxon>Pezizomycotina</taxon>
        <taxon>Eurotiomycetes</taxon>
        <taxon>Eurotiomycetidae</taxon>
        <taxon>Eurotiales</taxon>
        <taxon>Aspergillaceae</taxon>
        <taxon>Aspergillus</taxon>
        <taxon>Aspergillus subgen. Aspergillus</taxon>
    </lineage>
</organism>
<reference evidence="2" key="1">
    <citation type="submission" date="2021-01" db="EMBL/GenBank/DDBJ databases">
        <authorList>
            <consortium name="Aspergillus chevalieri M1 genome sequencing consortium"/>
            <person name="Kazuki M."/>
            <person name="Futagami T."/>
        </authorList>
    </citation>
    <scope>NUCLEOTIDE SEQUENCE</scope>
    <source>
        <strain evidence="2">M1</strain>
    </source>
</reference>
<sequence length="155" mass="17686">MHKVELTHNKRRRVWDCGFRIQALNESEPHIVAKARLLVSKINQRHSQPLKITNRISCYAFHVMGEIALGMEFEYVQRRTPKDIISWLIQAKENGDPGAVLSKRALQDAWTLVVAGSDMVSTTLTNALICLSTQHSVLFKPQSEFGQVFPRDMQD</sequence>
<dbReference type="RefSeq" id="XP_043131814.1">
    <property type="nucleotide sequence ID" value="XM_043282119.1"/>
</dbReference>
<dbReference type="Gene3D" id="1.10.630.10">
    <property type="entry name" value="Cytochrome P450"/>
    <property type="match status" value="2"/>
</dbReference>
<dbReference type="Proteomes" id="UP000637239">
    <property type="component" value="Chromosome 1"/>
</dbReference>
<dbReference type="KEGG" id="ache:ACHE_10694A"/>
<accession>A0A7R7VEG2</accession>
<dbReference type="GeneID" id="66977651"/>
<comment type="similarity">
    <text evidence="1">Belongs to the cytochrome P450 family.</text>
</comment>
<dbReference type="PANTHER" id="PTHR24305:SF78">
    <property type="entry name" value="P450, PUTATIVE (EUROFUNG)-RELATED"/>
    <property type="match status" value="1"/>
</dbReference>
<proteinExistence type="inferred from homology"/>
<dbReference type="Pfam" id="PF00067">
    <property type="entry name" value="p450"/>
    <property type="match status" value="1"/>
</dbReference>